<dbReference type="GeneID" id="98643815"/>
<gene>
    <name evidence="3" type="ORF">AAAT05_05440</name>
</gene>
<comment type="caution">
    <text evidence="3">The sequence shown here is derived from an EMBL/GenBank/DDBJ whole genome shotgun (WGS) entry which is preliminary data.</text>
</comment>
<evidence type="ECO:0000313" key="3">
    <source>
        <dbReference type="EMBL" id="MEQ2637787.1"/>
    </source>
</evidence>
<accession>A0ABV1IGM5</accession>
<dbReference type="PANTHER" id="PTHR33219:SF14">
    <property type="entry name" value="PROTEIN COFACTOR ASSEMBLY OF COMPLEX C SUBUNIT B CCB3, CHLOROPLASTIC-RELATED"/>
    <property type="match status" value="1"/>
</dbReference>
<dbReference type="Proteomes" id="UP001478817">
    <property type="component" value="Unassembled WGS sequence"/>
</dbReference>
<dbReference type="InterPro" id="IPR003425">
    <property type="entry name" value="CCB3/YggT"/>
</dbReference>
<dbReference type="RefSeq" id="WP_117205161.1">
    <property type="nucleotide sequence ID" value="NZ_JBBNGS010000008.1"/>
</dbReference>
<sequence length="90" mass="10032">MSIYALANLIARLFNVYEFMIVVWCIMSWVPRGIGHGGIDTFRDALGTLVEPYLGFFRRLMPALGGVDFSPILAIFALGIIERVVLSIIL</sequence>
<dbReference type="EMBL" id="JBBNGS010000008">
    <property type="protein sequence ID" value="MEQ2637787.1"/>
    <property type="molecule type" value="Genomic_DNA"/>
</dbReference>
<evidence type="ECO:0000256" key="2">
    <source>
        <dbReference type="SAM" id="Phobius"/>
    </source>
</evidence>
<reference evidence="3 4" key="1">
    <citation type="submission" date="2024-04" db="EMBL/GenBank/DDBJ databases">
        <title>Human intestinal bacterial collection.</title>
        <authorList>
            <person name="Pauvert C."/>
            <person name="Hitch T.C.A."/>
            <person name="Clavel T."/>
        </authorList>
    </citation>
    <scope>NUCLEOTIDE SEQUENCE [LARGE SCALE GENOMIC DNA]</scope>
    <source>
        <strain evidence="3 4">CLA-AA-H197</strain>
    </source>
</reference>
<comment type="similarity">
    <text evidence="1">Belongs to the YggT family.</text>
</comment>
<feature type="transmembrane region" description="Helical" evidence="2">
    <location>
        <begin position="12"/>
        <end position="30"/>
    </location>
</feature>
<protein>
    <submittedName>
        <fullName evidence="3">YggT family protein</fullName>
    </submittedName>
</protein>
<dbReference type="Pfam" id="PF02325">
    <property type="entry name" value="CCB3_YggT"/>
    <property type="match status" value="1"/>
</dbReference>
<organism evidence="3 4">
    <name type="scientific">Paratractidigestivibacter faecalis</name>
    <dbReference type="NCBI Taxonomy" id="2292441"/>
    <lineage>
        <taxon>Bacteria</taxon>
        <taxon>Bacillati</taxon>
        <taxon>Actinomycetota</taxon>
        <taxon>Coriobacteriia</taxon>
        <taxon>Coriobacteriales</taxon>
        <taxon>Atopobiaceae</taxon>
        <taxon>Paratractidigestivibacter</taxon>
    </lineage>
</organism>
<keyword evidence="2" id="KW-0812">Transmembrane</keyword>
<proteinExistence type="inferred from homology"/>
<evidence type="ECO:0000256" key="1">
    <source>
        <dbReference type="ARBA" id="ARBA00010894"/>
    </source>
</evidence>
<dbReference type="PANTHER" id="PTHR33219">
    <property type="entry name" value="YLMG HOMOLOG PROTEIN 2, CHLOROPLASTIC"/>
    <property type="match status" value="1"/>
</dbReference>
<keyword evidence="4" id="KW-1185">Reference proteome</keyword>
<feature type="transmembrane region" description="Helical" evidence="2">
    <location>
        <begin position="69"/>
        <end position="89"/>
    </location>
</feature>
<evidence type="ECO:0000313" key="4">
    <source>
        <dbReference type="Proteomes" id="UP001478817"/>
    </source>
</evidence>
<keyword evidence="2" id="KW-1133">Transmembrane helix</keyword>
<name>A0ABV1IGM5_9ACTN</name>
<keyword evidence="2" id="KW-0472">Membrane</keyword>